<dbReference type="InterPro" id="IPR001647">
    <property type="entry name" value="HTH_TetR"/>
</dbReference>
<feature type="domain" description="HTH tetR-type" evidence="3">
    <location>
        <begin position="27"/>
        <end position="87"/>
    </location>
</feature>
<evidence type="ECO:0000259" key="3">
    <source>
        <dbReference type="PROSITE" id="PS50977"/>
    </source>
</evidence>
<keyword evidence="1 2" id="KW-0238">DNA-binding</keyword>
<evidence type="ECO:0000256" key="1">
    <source>
        <dbReference type="ARBA" id="ARBA00023125"/>
    </source>
</evidence>
<evidence type="ECO:0000313" key="5">
    <source>
        <dbReference type="Proteomes" id="UP000196531"/>
    </source>
</evidence>
<protein>
    <recommendedName>
        <fullName evidence="3">HTH tetR-type domain-containing protein</fullName>
    </recommendedName>
</protein>
<dbReference type="PROSITE" id="PS50977">
    <property type="entry name" value="HTH_TETR_2"/>
    <property type="match status" value="1"/>
</dbReference>
<feature type="DNA-binding region" description="H-T-H motif" evidence="2">
    <location>
        <begin position="50"/>
        <end position="69"/>
    </location>
</feature>
<dbReference type="AlphaFoldDB" id="A0A1Y5FHD3"/>
<dbReference type="Pfam" id="PF00440">
    <property type="entry name" value="TetR_N"/>
    <property type="match status" value="1"/>
</dbReference>
<evidence type="ECO:0000256" key="2">
    <source>
        <dbReference type="PROSITE-ProRule" id="PRU00335"/>
    </source>
</evidence>
<accession>A0A1Y5FHD3</accession>
<dbReference type="Proteomes" id="UP000196531">
    <property type="component" value="Unassembled WGS sequence"/>
</dbReference>
<gene>
    <name evidence="4" type="ORF">A9Q84_00820</name>
</gene>
<name>A0A1Y5FHD3_9BACT</name>
<dbReference type="InterPro" id="IPR009057">
    <property type="entry name" value="Homeodomain-like_sf"/>
</dbReference>
<sequence>MESTSTAKNEIDPLLYDLFEFRPRKGDLKKVEIIKASIECLATLGIEKTSYEAIAKVIGTRRAHVAYHFADKHEIFKSAIKYILATYQQMSLEHIAKATSGEDMLIKYVEAAFSWADLHPKQVSVILLLYYFCSIDEDYLELNDRVKKKGQERIYFILKAQMKKNFTSEKAKALSSIIQNLTSSTIQDCYTTKDYSLKTGKENVLSIIKTLVETY</sequence>
<dbReference type="GO" id="GO:0003677">
    <property type="term" value="F:DNA binding"/>
    <property type="evidence" value="ECO:0007669"/>
    <property type="project" value="UniProtKB-UniRule"/>
</dbReference>
<dbReference type="EMBL" id="MAAO01000002">
    <property type="protein sequence ID" value="OUR99594.1"/>
    <property type="molecule type" value="Genomic_DNA"/>
</dbReference>
<dbReference type="SUPFAM" id="SSF46689">
    <property type="entry name" value="Homeodomain-like"/>
    <property type="match status" value="1"/>
</dbReference>
<dbReference type="Gene3D" id="1.10.357.10">
    <property type="entry name" value="Tetracycline Repressor, domain 2"/>
    <property type="match status" value="1"/>
</dbReference>
<proteinExistence type="predicted"/>
<organism evidence="4 5">
    <name type="scientific">Halobacteriovorax marinus</name>
    <dbReference type="NCBI Taxonomy" id="97084"/>
    <lineage>
        <taxon>Bacteria</taxon>
        <taxon>Pseudomonadati</taxon>
        <taxon>Bdellovibrionota</taxon>
        <taxon>Bacteriovoracia</taxon>
        <taxon>Bacteriovoracales</taxon>
        <taxon>Halobacteriovoraceae</taxon>
        <taxon>Halobacteriovorax</taxon>
    </lineage>
</organism>
<reference evidence="5" key="1">
    <citation type="journal article" date="2017" name="Proc. Natl. Acad. Sci. U.S.A.">
        <title>Simulation of Deepwater Horizon oil plume reveals substrate specialization within a complex community of hydrocarbon-degraders.</title>
        <authorList>
            <person name="Hu P."/>
            <person name="Dubinsky E.A."/>
            <person name="Probst A.J."/>
            <person name="Wang J."/>
            <person name="Sieber C.M.K."/>
            <person name="Tom L.M."/>
            <person name="Gardinali P."/>
            <person name="Banfield J.F."/>
            <person name="Atlas R.M."/>
            <person name="Andersen G.L."/>
        </authorList>
    </citation>
    <scope>NUCLEOTIDE SEQUENCE [LARGE SCALE GENOMIC DNA]</scope>
</reference>
<evidence type="ECO:0000313" key="4">
    <source>
        <dbReference type="EMBL" id="OUR99594.1"/>
    </source>
</evidence>
<comment type="caution">
    <text evidence="4">The sequence shown here is derived from an EMBL/GenBank/DDBJ whole genome shotgun (WGS) entry which is preliminary data.</text>
</comment>